<evidence type="ECO:0000313" key="7">
    <source>
        <dbReference type="Proteomes" id="UP000887577"/>
    </source>
</evidence>
<feature type="transmembrane region" description="Helical" evidence="5">
    <location>
        <begin position="12"/>
        <end position="30"/>
    </location>
</feature>
<dbReference type="PANTHER" id="PTHR43184:SF2">
    <property type="entry name" value="MAJOR FACILITATOR SUPERFAMILY (MFS) PROFILE DOMAIN-CONTAINING PROTEIN"/>
    <property type="match status" value="1"/>
</dbReference>
<sequence length="168" mass="18482">MILDRLGHRSPIIMALLVSSLFSLFIYADIGDSKILNVLMMTVLGVTISGPYNLIVGTIAVDLGSQPALAGNEKAMSTVTGLIDGTGSAGSAIGQFFVPIIQNSFGWSWVFYSFIIMNFLSVLCLVKRFYIDSRIVVQNYRRRGTISMRQRLLEDEPLLSSATISHQE</sequence>
<dbReference type="InterPro" id="IPR020846">
    <property type="entry name" value="MFS_dom"/>
</dbReference>
<feature type="transmembrane region" description="Helical" evidence="5">
    <location>
        <begin position="107"/>
        <end position="126"/>
    </location>
</feature>
<dbReference type="WBParaSite" id="PSU_v2.g2133.t1">
    <property type="protein sequence ID" value="PSU_v2.g2133.t1"/>
    <property type="gene ID" value="PSU_v2.g2133"/>
</dbReference>
<reference evidence="8" key="1">
    <citation type="submission" date="2022-11" db="UniProtKB">
        <authorList>
            <consortium name="WormBaseParasite"/>
        </authorList>
    </citation>
    <scope>IDENTIFICATION</scope>
</reference>
<evidence type="ECO:0000256" key="3">
    <source>
        <dbReference type="ARBA" id="ARBA00022989"/>
    </source>
</evidence>
<dbReference type="Gene3D" id="1.20.1250.20">
    <property type="entry name" value="MFS general substrate transporter like domains"/>
    <property type="match status" value="1"/>
</dbReference>
<evidence type="ECO:0000256" key="2">
    <source>
        <dbReference type="ARBA" id="ARBA00022692"/>
    </source>
</evidence>
<dbReference type="Proteomes" id="UP000887577">
    <property type="component" value="Unplaced"/>
</dbReference>
<keyword evidence="7" id="KW-1185">Reference proteome</keyword>
<organism evidence="7 8">
    <name type="scientific">Panagrolaimus superbus</name>
    <dbReference type="NCBI Taxonomy" id="310955"/>
    <lineage>
        <taxon>Eukaryota</taxon>
        <taxon>Metazoa</taxon>
        <taxon>Ecdysozoa</taxon>
        <taxon>Nematoda</taxon>
        <taxon>Chromadorea</taxon>
        <taxon>Rhabditida</taxon>
        <taxon>Tylenchina</taxon>
        <taxon>Panagrolaimomorpha</taxon>
        <taxon>Panagrolaimoidea</taxon>
        <taxon>Panagrolaimidae</taxon>
        <taxon>Panagrolaimus</taxon>
    </lineage>
</organism>
<feature type="domain" description="Major facilitator superfamily (MFS) profile" evidence="6">
    <location>
        <begin position="1"/>
        <end position="168"/>
    </location>
</feature>
<evidence type="ECO:0000259" key="6">
    <source>
        <dbReference type="PROSITE" id="PS50850"/>
    </source>
</evidence>
<feature type="transmembrane region" description="Helical" evidence="5">
    <location>
        <begin position="36"/>
        <end position="61"/>
    </location>
</feature>
<dbReference type="PANTHER" id="PTHR43184">
    <property type="entry name" value="MAJOR FACILITATOR SUPERFAMILY TRANSPORTER 16, ISOFORM B"/>
    <property type="match status" value="1"/>
</dbReference>
<dbReference type="GO" id="GO:0005789">
    <property type="term" value="C:endoplasmic reticulum membrane"/>
    <property type="evidence" value="ECO:0007669"/>
    <property type="project" value="TreeGrafter"/>
</dbReference>
<proteinExistence type="predicted"/>
<keyword evidence="4 5" id="KW-0472">Membrane</keyword>
<keyword evidence="3 5" id="KW-1133">Transmembrane helix</keyword>
<dbReference type="GO" id="GO:0022857">
    <property type="term" value="F:transmembrane transporter activity"/>
    <property type="evidence" value="ECO:0007669"/>
    <property type="project" value="InterPro"/>
</dbReference>
<dbReference type="PROSITE" id="PS50850">
    <property type="entry name" value="MFS"/>
    <property type="match status" value="1"/>
</dbReference>
<keyword evidence="2 5" id="KW-0812">Transmembrane</keyword>
<dbReference type="AlphaFoldDB" id="A0A914YV05"/>
<evidence type="ECO:0000313" key="8">
    <source>
        <dbReference type="WBParaSite" id="PSU_v2.g2133.t1"/>
    </source>
</evidence>
<accession>A0A914YV05</accession>
<dbReference type="InterPro" id="IPR036259">
    <property type="entry name" value="MFS_trans_sf"/>
</dbReference>
<evidence type="ECO:0000256" key="1">
    <source>
        <dbReference type="ARBA" id="ARBA00004141"/>
    </source>
</evidence>
<name>A0A914YV05_9BILA</name>
<protein>
    <submittedName>
        <fullName evidence="8">Major facilitator superfamily (MFS) profile domain-containing protein</fullName>
    </submittedName>
</protein>
<evidence type="ECO:0000256" key="5">
    <source>
        <dbReference type="SAM" id="Phobius"/>
    </source>
</evidence>
<evidence type="ECO:0000256" key="4">
    <source>
        <dbReference type="ARBA" id="ARBA00023136"/>
    </source>
</evidence>
<comment type="subcellular location">
    <subcellularLocation>
        <location evidence="1">Membrane</location>
        <topology evidence="1">Multi-pass membrane protein</topology>
    </subcellularLocation>
</comment>
<dbReference type="SUPFAM" id="SSF103473">
    <property type="entry name" value="MFS general substrate transporter"/>
    <property type="match status" value="1"/>
</dbReference>